<name>A0A8S5UGR8_9CAUD</name>
<accession>A0A8S5UGR8</accession>
<sequence>MGVVANIVNPKIPGVSSSAPELSSIYTIQLEVRREGEIYMTLDTPIPENFDFSLASSYDRPFAEPLAAKIADKAGGDPSKVAYAEQIVRATTGLTSVMKYLSGSVWSSGSSMQISIPFVVVAHDNAYLEVTEKIKKLTQLAAPSTSPVGTLIAPGPHLANFEQIKSGDFSGGARLGGDEIILRIGRFMRFTPCVINSVHTTFDTQFDQMGNPIAATINVAFEAFWTTTKEDLEEFFKRI</sequence>
<dbReference type="EMBL" id="BK016086">
    <property type="protein sequence ID" value="DAF93677.1"/>
    <property type="molecule type" value="Genomic_DNA"/>
</dbReference>
<evidence type="ECO:0000313" key="1">
    <source>
        <dbReference type="EMBL" id="DAF93677.1"/>
    </source>
</evidence>
<organism evidence="1">
    <name type="scientific">Myoviridae sp. ctshb19</name>
    <dbReference type="NCBI Taxonomy" id="2825194"/>
    <lineage>
        <taxon>Viruses</taxon>
        <taxon>Duplodnaviria</taxon>
        <taxon>Heunggongvirae</taxon>
        <taxon>Uroviricota</taxon>
        <taxon>Caudoviricetes</taxon>
    </lineage>
</organism>
<proteinExistence type="predicted"/>
<protein>
    <submittedName>
        <fullName evidence="1">Uncharacterized protein</fullName>
    </submittedName>
</protein>
<reference evidence="1" key="1">
    <citation type="journal article" date="2021" name="Proc. Natl. Acad. Sci. U.S.A.">
        <title>A Catalog of Tens of Thousands of Viruses from Human Metagenomes Reveals Hidden Associations with Chronic Diseases.</title>
        <authorList>
            <person name="Tisza M.J."/>
            <person name="Buck C.B."/>
        </authorList>
    </citation>
    <scope>NUCLEOTIDE SEQUENCE</scope>
    <source>
        <strain evidence="1">Ctshb19</strain>
    </source>
</reference>